<keyword evidence="12" id="KW-1185">Reference proteome</keyword>
<dbReference type="SUPFAM" id="SSF50486">
    <property type="entry name" value="FMT C-terminal domain-like"/>
    <property type="match status" value="1"/>
</dbReference>
<dbReference type="InterPro" id="IPR011034">
    <property type="entry name" value="Formyl_transferase-like_C_sf"/>
</dbReference>
<dbReference type="Gene3D" id="3.10.25.10">
    <property type="entry name" value="Formyl transferase, C-terminal domain"/>
    <property type="match status" value="1"/>
</dbReference>
<reference evidence="11" key="1">
    <citation type="submission" date="2016-01" db="EMBL/GenBank/DDBJ databases">
        <authorList>
            <person name="Mcilroy J.S."/>
            <person name="Karst M S."/>
            <person name="Albertsen M."/>
        </authorList>
    </citation>
    <scope>NUCLEOTIDE SEQUENCE</scope>
    <source>
        <strain evidence="11">Cfx-K</strain>
    </source>
</reference>
<dbReference type="Gene3D" id="3.40.50.170">
    <property type="entry name" value="Formyl transferase, N-terminal domain"/>
    <property type="match status" value="1"/>
</dbReference>
<evidence type="ECO:0000256" key="8">
    <source>
        <dbReference type="HAMAP-Rule" id="MF_00182"/>
    </source>
</evidence>
<dbReference type="InterPro" id="IPR037022">
    <property type="entry name" value="Formyl_trans_C_sf"/>
</dbReference>
<gene>
    <name evidence="8 11" type="primary">fmt</name>
    <name evidence="11" type="ORF">CFX0092_A3144</name>
</gene>
<accession>A0A160T5D9</accession>
<evidence type="ECO:0000256" key="1">
    <source>
        <dbReference type="ARBA" id="ARBA00002606"/>
    </source>
</evidence>
<dbReference type="RefSeq" id="WP_095044284.1">
    <property type="nucleotide sequence ID" value="NZ_LN890655.1"/>
</dbReference>
<keyword evidence="6 8" id="KW-0648">Protein biosynthesis</keyword>
<dbReference type="KEGG" id="pbf:CFX0092_A3144"/>
<evidence type="ECO:0000256" key="4">
    <source>
        <dbReference type="ARBA" id="ARBA00016014"/>
    </source>
</evidence>
<dbReference type="CDD" id="cd08704">
    <property type="entry name" value="Met_tRNA_FMT_C"/>
    <property type="match status" value="1"/>
</dbReference>
<keyword evidence="5 8" id="KW-0808">Transferase</keyword>
<feature type="binding site" evidence="8">
    <location>
        <begin position="103"/>
        <end position="106"/>
    </location>
    <ligand>
        <name>(6S)-5,6,7,8-tetrahydrofolate</name>
        <dbReference type="ChEBI" id="CHEBI:57453"/>
    </ligand>
</feature>
<dbReference type="InterPro" id="IPR002376">
    <property type="entry name" value="Formyl_transf_N"/>
</dbReference>
<comment type="catalytic activity">
    <reaction evidence="7 8">
        <text>L-methionyl-tRNA(fMet) + (6R)-10-formyltetrahydrofolate = N-formyl-L-methionyl-tRNA(fMet) + (6S)-5,6,7,8-tetrahydrofolate + H(+)</text>
        <dbReference type="Rhea" id="RHEA:24380"/>
        <dbReference type="Rhea" id="RHEA-COMP:9952"/>
        <dbReference type="Rhea" id="RHEA-COMP:9953"/>
        <dbReference type="ChEBI" id="CHEBI:15378"/>
        <dbReference type="ChEBI" id="CHEBI:57453"/>
        <dbReference type="ChEBI" id="CHEBI:78530"/>
        <dbReference type="ChEBI" id="CHEBI:78844"/>
        <dbReference type="ChEBI" id="CHEBI:195366"/>
        <dbReference type="EC" id="2.1.2.9"/>
    </reaction>
</comment>
<evidence type="ECO:0000256" key="6">
    <source>
        <dbReference type="ARBA" id="ARBA00022917"/>
    </source>
</evidence>
<dbReference type="Proteomes" id="UP000215027">
    <property type="component" value="Chromosome I"/>
</dbReference>
<sequence length="305" mass="32443">MGTPEFAVPCLNVLIATQQVVGVVTQPDRPAGRGNRLRPSPVKLAAEAAGIPVYQPRSLKKEEAAEPLRAWQPDVIVVAAFGQILRPHVLYLPPRGSLNVHASLLPRWRGAAPIQHALLAGDTLTGITLMQMDEGLDTGPMLVRESLVIDPRETAATLHDRLAALGADMLRRWLDDILTGRVSPTVQDEAAMTYAPMIDKAAGAIDWTRDAATIDRLVRAMTPWPGAFTEWAGETLKITRARPLAGAATGHPGYVVRAAEGVAVATGDGLLLLDEVQPPGKRPMPAADFARGRPDFLGAVLGAAG</sequence>
<dbReference type="AlphaFoldDB" id="A0A160T5D9"/>
<evidence type="ECO:0000256" key="3">
    <source>
        <dbReference type="ARBA" id="ARBA00012261"/>
    </source>
</evidence>
<dbReference type="InterPro" id="IPR001555">
    <property type="entry name" value="GART_AS"/>
</dbReference>
<dbReference type="HAMAP" id="MF_00182">
    <property type="entry name" value="Formyl_trans"/>
    <property type="match status" value="1"/>
</dbReference>
<dbReference type="InterPro" id="IPR041711">
    <property type="entry name" value="Met-tRNA-FMT_N"/>
</dbReference>
<dbReference type="Pfam" id="PF02911">
    <property type="entry name" value="Formyl_trans_C"/>
    <property type="match status" value="1"/>
</dbReference>
<dbReference type="GO" id="GO:0005829">
    <property type="term" value="C:cytosol"/>
    <property type="evidence" value="ECO:0007669"/>
    <property type="project" value="TreeGrafter"/>
</dbReference>
<comment type="similarity">
    <text evidence="2 8">Belongs to the Fmt family.</text>
</comment>
<dbReference type="OrthoDB" id="9802815at2"/>
<feature type="domain" description="Formyl transferase N-terminal" evidence="9">
    <location>
        <begin position="17"/>
        <end position="170"/>
    </location>
</feature>
<evidence type="ECO:0000259" key="10">
    <source>
        <dbReference type="Pfam" id="PF02911"/>
    </source>
</evidence>
<evidence type="ECO:0000256" key="2">
    <source>
        <dbReference type="ARBA" id="ARBA00010699"/>
    </source>
</evidence>
<dbReference type="CDD" id="cd08646">
    <property type="entry name" value="FMT_core_Met-tRNA-FMT_N"/>
    <property type="match status" value="1"/>
</dbReference>
<dbReference type="EC" id="2.1.2.9" evidence="3 8"/>
<evidence type="ECO:0000259" key="9">
    <source>
        <dbReference type="Pfam" id="PF00551"/>
    </source>
</evidence>
<dbReference type="EMBL" id="LN890655">
    <property type="protein sequence ID" value="CUS05022.2"/>
    <property type="molecule type" value="Genomic_DNA"/>
</dbReference>
<dbReference type="SUPFAM" id="SSF53328">
    <property type="entry name" value="Formyltransferase"/>
    <property type="match status" value="1"/>
</dbReference>
<evidence type="ECO:0000313" key="11">
    <source>
        <dbReference type="EMBL" id="CUS05022.2"/>
    </source>
</evidence>
<feature type="domain" description="Formyl transferase C-terminal" evidence="10">
    <location>
        <begin position="198"/>
        <end position="293"/>
    </location>
</feature>
<dbReference type="PANTHER" id="PTHR11138:SF5">
    <property type="entry name" value="METHIONYL-TRNA FORMYLTRANSFERASE, MITOCHONDRIAL"/>
    <property type="match status" value="1"/>
</dbReference>
<dbReference type="InterPro" id="IPR005794">
    <property type="entry name" value="Fmt"/>
</dbReference>
<dbReference type="InterPro" id="IPR044135">
    <property type="entry name" value="Met-tRNA-FMT_C"/>
</dbReference>
<dbReference type="GO" id="GO:0004479">
    <property type="term" value="F:methionyl-tRNA formyltransferase activity"/>
    <property type="evidence" value="ECO:0007669"/>
    <property type="project" value="UniProtKB-UniRule"/>
</dbReference>
<evidence type="ECO:0000256" key="5">
    <source>
        <dbReference type="ARBA" id="ARBA00022679"/>
    </source>
</evidence>
<organism evidence="11 12">
    <name type="scientific">Candidatus Promineifilum breve</name>
    <dbReference type="NCBI Taxonomy" id="1806508"/>
    <lineage>
        <taxon>Bacteria</taxon>
        <taxon>Bacillati</taxon>
        <taxon>Chloroflexota</taxon>
        <taxon>Ardenticatenia</taxon>
        <taxon>Candidatus Promineifilales</taxon>
        <taxon>Candidatus Promineifilaceae</taxon>
        <taxon>Candidatus Promineifilum</taxon>
    </lineage>
</organism>
<evidence type="ECO:0000313" key="12">
    <source>
        <dbReference type="Proteomes" id="UP000215027"/>
    </source>
</evidence>
<name>A0A160T5D9_9CHLR</name>
<dbReference type="InterPro" id="IPR036477">
    <property type="entry name" value="Formyl_transf_N_sf"/>
</dbReference>
<protein>
    <recommendedName>
        <fullName evidence="4 8">Methionyl-tRNA formyltransferase</fullName>
        <ecNumber evidence="3 8">2.1.2.9</ecNumber>
    </recommendedName>
</protein>
<dbReference type="InterPro" id="IPR005793">
    <property type="entry name" value="Formyl_trans_C"/>
</dbReference>
<dbReference type="PANTHER" id="PTHR11138">
    <property type="entry name" value="METHIONYL-TRNA FORMYLTRANSFERASE"/>
    <property type="match status" value="1"/>
</dbReference>
<dbReference type="Pfam" id="PF00551">
    <property type="entry name" value="Formyl_trans_N"/>
    <property type="match status" value="1"/>
</dbReference>
<evidence type="ECO:0000256" key="7">
    <source>
        <dbReference type="ARBA" id="ARBA00048558"/>
    </source>
</evidence>
<comment type="function">
    <text evidence="1 8">Attaches a formyl group to the free amino group of methionyl-tRNA(fMet). The formyl group appears to play a dual role in the initiator identity of N-formylmethionyl-tRNA by promoting its recognition by IF2 and preventing the misappropriation of this tRNA by the elongation apparatus.</text>
</comment>
<dbReference type="PROSITE" id="PS00373">
    <property type="entry name" value="GART"/>
    <property type="match status" value="1"/>
</dbReference>
<dbReference type="NCBIfam" id="TIGR00460">
    <property type="entry name" value="fmt"/>
    <property type="match status" value="1"/>
</dbReference>
<proteinExistence type="inferred from homology"/>